<evidence type="ECO:0000313" key="3">
    <source>
        <dbReference type="EMBL" id="MBC2769834.1"/>
    </source>
</evidence>
<sequence length="272" mass="28549">MTNTWGRLAGVVLGMAAAHAACAQPNAPVPAQAVAPVAAQTPAPAQAAAPAATQAPAPTAPACRVFDPELQGDYAGGCENGLAQGQGQAKGAAGALYQGQFVAGKKHGYGVKLYPNGDGYAGHWENDMRHGHGRYEYGKASPWRGDVYQGGWQNDRQHGKGTYIFSPSGDRYTATFDQGVPKDVGTPTTTRRKRVLEVLLPVLGKPGTLVCSVTTEGAAPTRIARGVVLNTIDDRLLVNIQTPQTLSNSADPALNPRWEVLTNWMLCPTPAP</sequence>
<dbReference type="SUPFAM" id="SSF82185">
    <property type="entry name" value="Histone H3 K4-specific methyltransferase SET7/9 N-terminal domain"/>
    <property type="match status" value="1"/>
</dbReference>
<name>A0A842HPP9_9BURK</name>
<dbReference type="AlphaFoldDB" id="A0A842HPP9"/>
<protein>
    <recommendedName>
        <fullName evidence="5">MORN repeat-containing protein</fullName>
    </recommendedName>
</protein>
<comment type="caution">
    <text evidence="3">The sequence shown here is derived from an EMBL/GenBank/DDBJ whole genome shotgun (WGS) entry which is preliminary data.</text>
</comment>
<dbReference type="SMART" id="SM00698">
    <property type="entry name" value="MORN"/>
    <property type="match status" value="3"/>
</dbReference>
<feature type="chain" id="PRO_5032608971" description="MORN repeat-containing protein" evidence="2">
    <location>
        <begin position="24"/>
        <end position="272"/>
    </location>
</feature>
<keyword evidence="2" id="KW-0732">Signal</keyword>
<feature type="signal peptide" evidence="2">
    <location>
        <begin position="1"/>
        <end position="23"/>
    </location>
</feature>
<dbReference type="Proteomes" id="UP000545386">
    <property type="component" value="Unassembled WGS sequence"/>
</dbReference>
<accession>A0A842HPP9</accession>
<proteinExistence type="predicted"/>
<dbReference type="InterPro" id="IPR003409">
    <property type="entry name" value="MORN"/>
</dbReference>
<dbReference type="PANTHER" id="PTHR43215">
    <property type="entry name" value="RADIAL SPOKE HEAD 1 HOMOLOG"/>
    <property type="match status" value="1"/>
</dbReference>
<dbReference type="RefSeq" id="WP_185779542.1">
    <property type="nucleotide sequence ID" value="NZ_JACJUU010000004.1"/>
</dbReference>
<evidence type="ECO:0000256" key="1">
    <source>
        <dbReference type="ARBA" id="ARBA00022737"/>
    </source>
</evidence>
<evidence type="ECO:0000256" key="2">
    <source>
        <dbReference type="SAM" id="SignalP"/>
    </source>
</evidence>
<dbReference type="Gene3D" id="2.20.110.10">
    <property type="entry name" value="Histone H3 K4-specific methyltransferase SET7/9 N-terminal domain"/>
    <property type="match status" value="2"/>
</dbReference>
<dbReference type="PANTHER" id="PTHR43215:SF14">
    <property type="entry name" value="RADIAL SPOKE HEAD 1 HOMOLOG"/>
    <property type="match status" value="1"/>
</dbReference>
<evidence type="ECO:0000313" key="4">
    <source>
        <dbReference type="Proteomes" id="UP000545386"/>
    </source>
</evidence>
<keyword evidence="1" id="KW-0677">Repeat</keyword>
<evidence type="ECO:0008006" key="5">
    <source>
        <dbReference type="Google" id="ProtNLM"/>
    </source>
</evidence>
<reference evidence="3 4" key="1">
    <citation type="submission" date="2020-08" db="EMBL/GenBank/DDBJ databases">
        <title>Paraeoetvoesia sp. YC-7-48 draft genome sequence.</title>
        <authorList>
            <person name="Yao L."/>
        </authorList>
    </citation>
    <scope>NUCLEOTIDE SEQUENCE [LARGE SCALE GENOMIC DNA]</scope>
    <source>
        <strain evidence="4">YC-7-48</strain>
    </source>
</reference>
<keyword evidence="4" id="KW-1185">Reference proteome</keyword>
<dbReference type="EMBL" id="JACJUU010000004">
    <property type="protein sequence ID" value="MBC2769834.1"/>
    <property type="molecule type" value="Genomic_DNA"/>
</dbReference>
<gene>
    <name evidence="3" type="ORF">GTU67_07895</name>
</gene>
<organism evidence="3 4">
    <name type="scientific">Pusillimonas minor</name>
    <dbReference type="NCBI Taxonomy" id="2697024"/>
    <lineage>
        <taxon>Bacteria</taxon>
        <taxon>Pseudomonadati</taxon>
        <taxon>Pseudomonadota</taxon>
        <taxon>Betaproteobacteria</taxon>
        <taxon>Burkholderiales</taxon>
        <taxon>Alcaligenaceae</taxon>
        <taxon>Pusillimonas</taxon>
    </lineage>
</organism>
<dbReference type="Pfam" id="PF02493">
    <property type="entry name" value="MORN"/>
    <property type="match status" value="3"/>
</dbReference>